<proteinExistence type="inferred from homology"/>
<dbReference type="PANTHER" id="PTHR11351">
    <property type="entry name" value="ACYL-COA DESATURASE"/>
    <property type="match status" value="1"/>
</dbReference>
<evidence type="ECO:0000256" key="7">
    <source>
        <dbReference type="ARBA" id="ARBA00023002"/>
    </source>
</evidence>
<dbReference type="PANTHER" id="PTHR11351:SF61">
    <property type="entry name" value="RH14937P"/>
    <property type="match status" value="1"/>
</dbReference>
<evidence type="ECO:0000256" key="5">
    <source>
        <dbReference type="ARBA" id="ARBA00022832"/>
    </source>
</evidence>
<dbReference type="AlphaFoldDB" id="A0AAE1HDL4"/>
<feature type="domain" description="Fatty acid desaturase" evidence="13">
    <location>
        <begin position="248"/>
        <end position="448"/>
    </location>
</feature>
<comment type="similarity">
    <text evidence="2">Belongs to the fatty acid desaturase type 1 family.</text>
</comment>
<evidence type="ECO:0000256" key="2">
    <source>
        <dbReference type="ARBA" id="ARBA00009295"/>
    </source>
</evidence>
<keyword evidence="9" id="KW-0443">Lipid metabolism</keyword>
<evidence type="ECO:0000256" key="9">
    <source>
        <dbReference type="ARBA" id="ARBA00023098"/>
    </source>
</evidence>
<evidence type="ECO:0000256" key="4">
    <source>
        <dbReference type="ARBA" id="ARBA00022692"/>
    </source>
</evidence>
<feature type="region of interest" description="Disordered" evidence="12">
    <location>
        <begin position="499"/>
        <end position="525"/>
    </location>
</feature>
<dbReference type="Proteomes" id="UP001219518">
    <property type="component" value="Unassembled WGS sequence"/>
</dbReference>
<accession>A0AAE1HDL4</accession>
<evidence type="ECO:0000256" key="1">
    <source>
        <dbReference type="ARBA" id="ARBA00004141"/>
    </source>
</evidence>
<evidence type="ECO:0000259" key="13">
    <source>
        <dbReference type="Pfam" id="PF00487"/>
    </source>
</evidence>
<dbReference type="Pfam" id="PF00487">
    <property type="entry name" value="FA_desaturase"/>
    <property type="match status" value="1"/>
</dbReference>
<evidence type="ECO:0000313" key="14">
    <source>
        <dbReference type="EMBL" id="KAK3919317.1"/>
    </source>
</evidence>
<keyword evidence="15" id="KW-1185">Reference proteome</keyword>
<feature type="compositionally biased region" description="Low complexity" evidence="12">
    <location>
        <begin position="58"/>
        <end position="90"/>
    </location>
</feature>
<dbReference type="InterPro" id="IPR015876">
    <property type="entry name" value="Acyl-CoA_DS"/>
</dbReference>
<feature type="compositionally biased region" description="Basic and acidic residues" evidence="12">
    <location>
        <begin position="202"/>
        <end position="219"/>
    </location>
</feature>
<dbReference type="GO" id="GO:0005789">
    <property type="term" value="C:endoplasmic reticulum membrane"/>
    <property type="evidence" value="ECO:0007669"/>
    <property type="project" value="TreeGrafter"/>
</dbReference>
<evidence type="ECO:0000256" key="3">
    <source>
        <dbReference type="ARBA" id="ARBA00022516"/>
    </source>
</evidence>
<gene>
    <name evidence="14" type="ORF">KUF71_001135</name>
</gene>
<comment type="caution">
    <text evidence="14">The sequence shown here is derived from an EMBL/GenBank/DDBJ whole genome shotgun (WGS) entry which is preliminary data.</text>
</comment>
<feature type="region of interest" description="Disordered" evidence="12">
    <location>
        <begin position="194"/>
        <end position="219"/>
    </location>
</feature>
<name>A0AAE1HDL4_9NEOP</name>
<dbReference type="CDD" id="cd03505">
    <property type="entry name" value="Delta9-FADS-like"/>
    <property type="match status" value="1"/>
</dbReference>
<dbReference type="InterPro" id="IPR005804">
    <property type="entry name" value="FA_desaturase_dom"/>
</dbReference>
<keyword evidence="6" id="KW-1133">Transmembrane helix</keyword>
<evidence type="ECO:0000256" key="6">
    <source>
        <dbReference type="ARBA" id="ARBA00022989"/>
    </source>
</evidence>
<comment type="subcellular location">
    <subcellularLocation>
        <location evidence="1">Membrane</location>
        <topology evidence="1">Multi-pass membrane protein</topology>
    </subcellularLocation>
</comment>
<reference evidence="14" key="2">
    <citation type="journal article" date="2023" name="BMC Genomics">
        <title>Pest status, molecular evolution, and epigenetic factors derived from the genome assembly of Frankliniella fusca, a thysanopteran phytovirus vector.</title>
        <authorList>
            <person name="Catto M.A."/>
            <person name="Labadie P.E."/>
            <person name="Jacobson A.L."/>
            <person name="Kennedy G.G."/>
            <person name="Srinivasan R."/>
            <person name="Hunt B.G."/>
        </authorList>
    </citation>
    <scope>NUCLEOTIDE SEQUENCE</scope>
    <source>
        <strain evidence="14">PL_HMW_Pooled</strain>
    </source>
</reference>
<keyword evidence="3" id="KW-0444">Lipid biosynthesis</keyword>
<dbReference type="GO" id="GO:0004768">
    <property type="term" value="F:stearoyl-CoA 9-desaturase activity"/>
    <property type="evidence" value="ECO:0007669"/>
    <property type="project" value="TreeGrafter"/>
</dbReference>
<keyword evidence="11" id="KW-0275">Fatty acid biosynthesis</keyword>
<evidence type="ECO:0000256" key="8">
    <source>
        <dbReference type="ARBA" id="ARBA00023004"/>
    </source>
</evidence>
<keyword evidence="4" id="KW-0812">Transmembrane</keyword>
<evidence type="ECO:0000256" key="12">
    <source>
        <dbReference type="SAM" id="MobiDB-lite"/>
    </source>
</evidence>
<keyword evidence="8" id="KW-0408">Iron</keyword>
<feature type="region of interest" description="Disordered" evidence="12">
    <location>
        <begin position="51"/>
        <end position="97"/>
    </location>
</feature>
<keyword evidence="10" id="KW-0472">Membrane</keyword>
<dbReference type="GO" id="GO:0005506">
    <property type="term" value="F:iron ion binding"/>
    <property type="evidence" value="ECO:0007669"/>
    <property type="project" value="TreeGrafter"/>
</dbReference>
<keyword evidence="7" id="KW-0560">Oxidoreductase</keyword>
<organism evidence="14 15">
    <name type="scientific">Frankliniella fusca</name>
    <dbReference type="NCBI Taxonomy" id="407009"/>
    <lineage>
        <taxon>Eukaryota</taxon>
        <taxon>Metazoa</taxon>
        <taxon>Ecdysozoa</taxon>
        <taxon>Arthropoda</taxon>
        <taxon>Hexapoda</taxon>
        <taxon>Insecta</taxon>
        <taxon>Pterygota</taxon>
        <taxon>Neoptera</taxon>
        <taxon>Paraneoptera</taxon>
        <taxon>Thysanoptera</taxon>
        <taxon>Terebrantia</taxon>
        <taxon>Thripoidea</taxon>
        <taxon>Thripidae</taxon>
        <taxon>Frankliniella</taxon>
    </lineage>
</organism>
<dbReference type="EMBL" id="JAHWGI010000977">
    <property type="protein sequence ID" value="KAK3919317.1"/>
    <property type="molecule type" value="Genomic_DNA"/>
</dbReference>
<evidence type="ECO:0000256" key="10">
    <source>
        <dbReference type="ARBA" id="ARBA00023136"/>
    </source>
</evidence>
<keyword evidence="5" id="KW-0276">Fatty acid metabolism</keyword>
<evidence type="ECO:0000256" key="11">
    <source>
        <dbReference type="ARBA" id="ARBA00023160"/>
    </source>
</evidence>
<protein>
    <submittedName>
        <fullName evidence="14">Acyl-CoA Delta(11) desaturase</fullName>
    </submittedName>
</protein>
<evidence type="ECO:0000313" key="15">
    <source>
        <dbReference type="Proteomes" id="UP001219518"/>
    </source>
</evidence>
<reference evidence="14" key="1">
    <citation type="submission" date="2021-07" db="EMBL/GenBank/DDBJ databases">
        <authorList>
            <person name="Catto M.A."/>
            <person name="Jacobson A."/>
            <person name="Kennedy G."/>
            <person name="Labadie P."/>
            <person name="Hunt B.G."/>
            <person name="Srinivasan R."/>
        </authorList>
    </citation>
    <scope>NUCLEOTIDE SEQUENCE</scope>
    <source>
        <strain evidence="14">PL_HMW_Pooled</strain>
        <tissue evidence="14">Head</tissue>
    </source>
</reference>
<sequence>MTVHSDALEVAAAACCAADGGDPVPAPAHHEKASKMHGDVSAYTFLSESGCESNGATSSESGRSSRSSSPSGDSSVESRVSRRSAVPESAYHSEQEHDNDCLHVDEQDHGASGIRGVLREGETYTPRLRYPDLAAQLFVHGGALYGLTLLFSCHLTTAVWACWSVPCRGLPPGGAGEEDWPRLAVVVVVGGDISRTPPARRQHAEHGGGRPTDGRRHADGTRTAAGRVGLLCGWVDVEEDEGGGEGAFFVMYTSAFGITAGVHRLWSHRAYKASWQLRLILMLLFTVTGQRHIWSWVLDHRVHHRYSETDADPHDARRGFFFAHVGWLFLTPHPAVERARKEVDMSDLQRDAIVMWQKKWYEPLFFVFTIMLPVMLPVYLWEETLWNSFWINFNTRFSGTLNIAFLINSLAHTHGYRPYDKDISPVESPILGLLAVGEGWHNYHHVFPWDYRTGELGGGRINLSTLFIDAFAALGWAWDRRSADDRVVRRRVERCGDGTGAGMFGASRHDQLQQQQPQEDAGKAS</sequence>
<dbReference type="GO" id="GO:0006636">
    <property type="term" value="P:unsaturated fatty acid biosynthetic process"/>
    <property type="evidence" value="ECO:0007669"/>
    <property type="project" value="TreeGrafter"/>
</dbReference>